<dbReference type="AlphaFoldDB" id="A0A183D3P4"/>
<feature type="transmembrane region" description="Helical" evidence="1">
    <location>
        <begin position="69"/>
        <end position="91"/>
    </location>
</feature>
<protein>
    <submittedName>
        <fullName evidence="4">Transmembrane protein</fullName>
    </submittedName>
</protein>
<keyword evidence="1" id="KW-0812">Transmembrane</keyword>
<evidence type="ECO:0000256" key="1">
    <source>
        <dbReference type="SAM" id="Phobius"/>
    </source>
</evidence>
<sequence length="93" mass="10200">MSKVKDGEVTPIDDLLIKVKLFAVGGALLPGAACYVCIVYTYVFQFQRIQNFTSSSCPNMHSNHSLVKLQLNASGLLTALTPVRVLALIIYRN</sequence>
<proteinExistence type="predicted"/>
<keyword evidence="1" id="KW-0472">Membrane</keyword>
<reference evidence="2 3" key="2">
    <citation type="submission" date="2018-11" db="EMBL/GenBank/DDBJ databases">
        <authorList>
            <consortium name="Pathogen Informatics"/>
        </authorList>
    </citation>
    <scope>NUCLEOTIDE SEQUENCE [LARGE SCALE GENOMIC DNA]</scope>
</reference>
<accession>A0A183D3P4</accession>
<evidence type="ECO:0000313" key="3">
    <source>
        <dbReference type="Proteomes" id="UP000271098"/>
    </source>
</evidence>
<keyword evidence="1" id="KW-1133">Transmembrane helix</keyword>
<gene>
    <name evidence="2" type="ORF">GPUH_LOCUS3336</name>
</gene>
<dbReference type="WBParaSite" id="GPUH_0000334101-mRNA-1">
    <property type="protein sequence ID" value="GPUH_0000334101-mRNA-1"/>
    <property type="gene ID" value="GPUH_0000334101"/>
</dbReference>
<dbReference type="EMBL" id="UYRT01005646">
    <property type="protein sequence ID" value="VDK39119.1"/>
    <property type="molecule type" value="Genomic_DNA"/>
</dbReference>
<name>A0A183D3P4_9BILA</name>
<evidence type="ECO:0000313" key="2">
    <source>
        <dbReference type="EMBL" id="VDK39119.1"/>
    </source>
</evidence>
<dbReference type="Proteomes" id="UP000271098">
    <property type="component" value="Unassembled WGS sequence"/>
</dbReference>
<dbReference type="OrthoDB" id="5874654at2759"/>
<organism evidence="4">
    <name type="scientific">Gongylonema pulchrum</name>
    <dbReference type="NCBI Taxonomy" id="637853"/>
    <lineage>
        <taxon>Eukaryota</taxon>
        <taxon>Metazoa</taxon>
        <taxon>Ecdysozoa</taxon>
        <taxon>Nematoda</taxon>
        <taxon>Chromadorea</taxon>
        <taxon>Rhabditida</taxon>
        <taxon>Spirurina</taxon>
        <taxon>Spiruromorpha</taxon>
        <taxon>Spiruroidea</taxon>
        <taxon>Gongylonematidae</taxon>
        <taxon>Gongylonema</taxon>
    </lineage>
</organism>
<reference evidence="4" key="1">
    <citation type="submission" date="2016-06" db="UniProtKB">
        <authorList>
            <consortium name="WormBaseParasite"/>
        </authorList>
    </citation>
    <scope>IDENTIFICATION</scope>
</reference>
<feature type="transmembrane region" description="Helical" evidence="1">
    <location>
        <begin position="21"/>
        <end position="43"/>
    </location>
</feature>
<keyword evidence="3" id="KW-1185">Reference proteome</keyword>
<evidence type="ECO:0000313" key="4">
    <source>
        <dbReference type="WBParaSite" id="GPUH_0000334101-mRNA-1"/>
    </source>
</evidence>